<dbReference type="EMBL" id="KY400495">
    <property type="protein sequence ID" value="AUS91035.1"/>
    <property type="molecule type" value="Genomic_DNA"/>
</dbReference>
<keyword evidence="1" id="KW-0472">Membrane</keyword>
<dbReference type="Pfam" id="PF19391">
    <property type="entry name" value="DUF5966"/>
    <property type="match status" value="1"/>
</dbReference>
<feature type="transmembrane region" description="Helical" evidence="1">
    <location>
        <begin position="68"/>
        <end position="91"/>
    </location>
</feature>
<evidence type="ECO:0000313" key="2">
    <source>
        <dbReference type="EMBL" id="AUS91035.1"/>
    </source>
</evidence>
<protein>
    <submittedName>
        <fullName evidence="2">Uncharacterized protein</fullName>
    </submittedName>
</protein>
<organism evidence="2">
    <name type="scientific">Streptococcus suis</name>
    <dbReference type="NCBI Taxonomy" id="1307"/>
    <lineage>
        <taxon>Bacteria</taxon>
        <taxon>Bacillati</taxon>
        <taxon>Bacillota</taxon>
        <taxon>Bacilli</taxon>
        <taxon>Lactobacillales</taxon>
        <taxon>Streptococcaceae</taxon>
        <taxon>Streptococcus</taxon>
    </lineage>
</organism>
<keyword evidence="1" id="KW-1133">Transmembrane helix</keyword>
<dbReference type="InterPro" id="IPR046010">
    <property type="entry name" value="DUF5966"/>
</dbReference>
<evidence type="ECO:0000256" key="1">
    <source>
        <dbReference type="SAM" id="Phobius"/>
    </source>
</evidence>
<dbReference type="RefSeq" id="WP_024383480.1">
    <property type="nucleotide sequence ID" value="NZ_BCDT01000015.1"/>
</dbReference>
<name>A0A2I7ZF54_STRSU</name>
<proteinExistence type="predicted"/>
<keyword evidence="1" id="KW-0812">Transmembrane</keyword>
<sequence length="99" mass="11240">MLEQILQSLLIIAAIGLMLLVLYQIVKVSGALFLIGLISGLVFIEIYGIYLFFTERYLYTEDLATNGIWSFTGFFIVFNILLVLGLMTDIVKSRMMGYK</sequence>
<accession>A0A2I7ZF54</accession>
<feature type="transmembrane region" description="Helical" evidence="1">
    <location>
        <begin position="6"/>
        <end position="25"/>
    </location>
</feature>
<feature type="transmembrane region" description="Helical" evidence="1">
    <location>
        <begin position="32"/>
        <end position="53"/>
    </location>
</feature>
<dbReference type="AlphaFoldDB" id="A0A2I7ZF54"/>
<reference evidence="2" key="1">
    <citation type="submission" date="2016-12" db="EMBL/GenBank/DDBJ databases">
        <title>Genetic analyses of Streptococcus suis serotype 9 strains from diseased pigs.</title>
        <authorList>
            <person name="Qiu X."/>
            <person name="Zheng H."/>
        </authorList>
    </citation>
    <scope>NUCLEOTIDE SEQUENCE</scope>
    <source>
        <strain evidence="2">1679718</strain>
    </source>
</reference>